<evidence type="ECO:0000256" key="2">
    <source>
        <dbReference type="ARBA" id="ARBA00022649"/>
    </source>
</evidence>
<organism evidence="7">
    <name type="scientific">mine drainage metagenome</name>
    <dbReference type="NCBI Taxonomy" id="410659"/>
    <lineage>
        <taxon>unclassified sequences</taxon>
        <taxon>metagenomes</taxon>
        <taxon>ecological metagenomes</taxon>
    </lineage>
</organism>
<comment type="caution">
    <text evidence="7">The sequence shown here is derived from an EMBL/GenBank/DDBJ whole genome shotgun (WGS) entry which is preliminary data.</text>
</comment>
<dbReference type="SUPFAM" id="SSF55729">
    <property type="entry name" value="Acyl-CoA N-acyltransferases (Nat)"/>
    <property type="match status" value="1"/>
</dbReference>
<protein>
    <submittedName>
        <fullName evidence="7">Acetyltransferase (GNAT) family protein</fullName>
    </submittedName>
</protein>
<feature type="domain" description="N-acetyltransferase" evidence="6">
    <location>
        <begin position="1"/>
        <end position="165"/>
    </location>
</feature>
<keyword evidence="2" id="KW-1277">Toxin-antitoxin system</keyword>
<reference evidence="7" key="1">
    <citation type="submission" date="2016-10" db="EMBL/GenBank/DDBJ databases">
        <title>Sequence of Gallionella enrichment culture.</title>
        <authorList>
            <person name="Poehlein A."/>
            <person name="Muehling M."/>
            <person name="Daniel R."/>
        </authorList>
    </citation>
    <scope>NUCLEOTIDE SEQUENCE</scope>
</reference>
<proteinExistence type="predicted"/>
<dbReference type="InterPro" id="IPR000182">
    <property type="entry name" value="GNAT_dom"/>
</dbReference>
<dbReference type="Gene3D" id="3.40.630.30">
    <property type="match status" value="1"/>
</dbReference>
<sequence length="168" mass="18667">MTIKLAPYDPDQTYTDQKKFDCGNTIINKYVHQSLKKQAKQKLCVAYVLIDNADNNKFVGFYTLAQHSISMASLSSLQLGSLPRIIPCTRLVMLGIDNAYQGQNLGKRLMREALMMTKNVANQIGSYGMYLDGDKGAIGFYQNLGFSLLDGDRSPDPSPMFLSLAKIP</sequence>
<evidence type="ECO:0000256" key="4">
    <source>
        <dbReference type="ARBA" id="ARBA00023315"/>
    </source>
</evidence>
<dbReference type="GO" id="GO:0016747">
    <property type="term" value="F:acyltransferase activity, transferring groups other than amino-acyl groups"/>
    <property type="evidence" value="ECO:0007669"/>
    <property type="project" value="InterPro"/>
</dbReference>
<gene>
    <name evidence="7" type="ORF">GALL_356720</name>
</gene>
<dbReference type="AlphaFoldDB" id="A0A1J5QH12"/>
<accession>A0A1J5QH12</accession>
<keyword evidence="3 7" id="KW-0808">Transferase</keyword>
<dbReference type="PANTHER" id="PTHR36449:SF1">
    <property type="entry name" value="ACETYLTRANSFERASE"/>
    <property type="match status" value="1"/>
</dbReference>
<comment type="catalytic activity">
    <reaction evidence="5">
        <text>glycyl-tRNA(Gly) + acetyl-CoA = N-acetylglycyl-tRNA(Gly) + CoA + H(+)</text>
        <dbReference type="Rhea" id="RHEA:81867"/>
        <dbReference type="Rhea" id="RHEA-COMP:9683"/>
        <dbReference type="Rhea" id="RHEA-COMP:19766"/>
        <dbReference type="ChEBI" id="CHEBI:15378"/>
        <dbReference type="ChEBI" id="CHEBI:57287"/>
        <dbReference type="ChEBI" id="CHEBI:57288"/>
        <dbReference type="ChEBI" id="CHEBI:78522"/>
        <dbReference type="ChEBI" id="CHEBI:232036"/>
    </reaction>
</comment>
<evidence type="ECO:0000256" key="5">
    <source>
        <dbReference type="ARBA" id="ARBA00049880"/>
    </source>
</evidence>
<evidence type="ECO:0000256" key="3">
    <source>
        <dbReference type="ARBA" id="ARBA00022679"/>
    </source>
</evidence>
<keyword evidence="1" id="KW-0678">Repressor</keyword>
<dbReference type="InterPro" id="IPR016181">
    <property type="entry name" value="Acyl_CoA_acyltransferase"/>
</dbReference>
<keyword evidence="4" id="KW-0012">Acyltransferase</keyword>
<name>A0A1J5QH12_9ZZZZ</name>
<evidence type="ECO:0000313" key="7">
    <source>
        <dbReference type="EMBL" id="OIQ82538.1"/>
    </source>
</evidence>
<dbReference type="EMBL" id="MLJW01000793">
    <property type="protein sequence ID" value="OIQ82538.1"/>
    <property type="molecule type" value="Genomic_DNA"/>
</dbReference>
<evidence type="ECO:0000256" key="1">
    <source>
        <dbReference type="ARBA" id="ARBA00022491"/>
    </source>
</evidence>
<dbReference type="PROSITE" id="PS51186">
    <property type="entry name" value="GNAT"/>
    <property type="match status" value="1"/>
</dbReference>
<dbReference type="Pfam" id="PF13508">
    <property type="entry name" value="Acetyltransf_7"/>
    <property type="match status" value="1"/>
</dbReference>
<dbReference type="PANTHER" id="PTHR36449">
    <property type="entry name" value="ACETYLTRANSFERASE-RELATED"/>
    <property type="match status" value="1"/>
</dbReference>
<evidence type="ECO:0000259" key="6">
    <source>
        <dbReference type="PROSITE" id="PS51186"/>
    </source>
</evidence>